<evidence type="ECO:0000313" key="5">
    <source>
        <dbReference type="Proteomes" id="UP001221898"/>
    </source>
</evidence>
<keyword evidence="3" id="KW-1133">Transmembrane helix</keyword>
<name>A0AAD7WHL8_9TELE</name>
<keyword evidence="5" id="KW-1185">Reference proteome</keyword>
<reference evidence="4" key="1">
    <citation type="journal article" date="2023" name="Science">
        <title>Genome structures resolve the early diversification of teleost fishes.</title>
        <authorList>
            <person name="Parey E."/>
            <person name="Louis A."/>
            <person name="Montfort J."/>
            <person name="Bouchez O."/>
            <person name="Roques C."/>
            <person name="Iampietro C."/>
            <person name="Lluch J."/>
            <person name="Castinel A."/>
            <person name="Donnadieu C."/>
            <person name="Desvignes T."/>
            <person name="Floi Bucao C."/>
            <person name="Jouanno E."/>
            <person name="Wen M."/>
            <person name="Mejri S."/>
            <person name="Dirks R."/>
            <person name="Jansen H."/>
            <person name="Henkel C."/>
            <person name="Chen W.J."/>
            <person name="Zahm M."/>
            <person name="Cabau C."/>
            <person name="Klopp C."/>
            <person name="Thompson A.W."/>
            <person name="Robinson-Rechavi M."/>
            <person name="Braasch I."/>
            <person name="Lecointre G."/>
            <person name="Bobe J."/>
            <person name="Postlethwait J.H."/>
            <person name="Berthelot C."/>
            <person name="Roest Crollius H."/>
            <person name="Guiguen Y."/>
        </authorList>
    </citation>
    <scope>NUCLEOTIDE SEQUENCE</scope>
    <source>
        <strain evidence="4">NC1722</strain>
    </source>
</reference>
<comment type="similarity">
    <text evidence="1">Belongs to the reduced folate carrier (RFC) transporter (TC 2.A.48) family.</text>
</comment>
<evidence type="ECO:0000256" key="3">
    <source>
        <dbReference type="SAM" id="Phobius"/>
    </source>
</evidence>
<dbReference type="PANTHER" id="PTHR10686">
    <property type="entry name" value="FOLATE TRANSPORTER"/>
    <property type="match status" value="1"/>
</dbReference>
<dbReference type="EMBL" id="JAINUG010000099">
    <property type="protein sequence ID" value="KAJ8397287.1"/>
    <property type="molecule type" value="Genomic_DNA"/>
</dbReference>
<dbReference type="PANTHER" id="PTHR10686:SF37">
    <property type="entry name" value="THIAMINE TRANSPORTER 2"/>
    <property type="match status" value="1"/>
</dbReference>
<protein>
    <submittedName>
        <fullName evidence="4">Uncharacterized protein</fullName>
    </submittedName>
</protein>
<keyword evidence="3" id="KW-0812">Transmembrane</keyword>
<feature type="region of interest" description="Disordered" evidence="2">
    <location>
        <begin position="73"/>
        <end position="96"/>
    </location>
</feature>
<feature type="transmembrane region" description="Helical" evidence="3">
    <location>
        <begin position="5"/>
        <end position="24"/>
    </location>
</feature>
<dbReference type="InterPro" id="IPR002666">
    <property type="entry name" value="Folate_carrier"/>
</dbReference>
<dbReference type="GO" id="GO:0090482">
    <property type="term" value="F:vitamin transmembrane transporter activity"/>
    <property type="evidence" value="ECO:0007669"/>
    <property type="project" value="InterPro"/>
</dbReference>
<comment type="caution">
    <text evidence="4">The sequence shown here is derived from an EMBL/GenBank/DDBJ whole genome shotgun (WGS) entry which is preliminary data.</text>
</comment>
<dbReference type="Proteomes" id="UP001221898">
    <property type="component" value="Unassembled WGS sequence"/>
</dbReference>
<sequence>MERYALIFGVNTFGAMVLQTVLTAVVVDGRGLGLDIVPQVGTPFIIYGGYFSTIAALFLLRGVYTQVRGCSARAHDSPAGGESACPKTDTCPGHKL</sequence>
<organism evidence="4 5">
    <name type="scientific">Aldrovandia affinis</name>
    <dbReference type="NCBI Taxonomy" id="143900"/>
    <lineage>
        <taxon>Eukaryota</taxon>
        <taxon>Metazoa</taxon>
        <taxon>Chordata</taxon>
        <taxon>Craniata</taxon>
        <taxon>Vertebrata</taxon>
        <taxon>Euteleostomi</taxon>
        <taxon>Actinopterygii</taxon>
        <taxon>Neopterygii</taxon>
        <taxon>Teleostei</taxon>
        <taxon>Notacanthiformes</taxon>
        <taxon>Halosauridae</taxon>
        <taxon>Aldrovandia</taxon>
    </lineage>
</organism>
<feature type="transmembrane region" description="Helical" evidence="3">
    <location>
        <begin position="44"/>
        <end position="64"/>
    </location>
</feature>
<evidence type="ECO:0000256" key="2">
    <source>
        <dbReference type="SAM" id="MobiDB-lite"/>
    </source>
</evidence>
<accession>A0AAD7WHL8</accession>
<dbReference type="AlphaFoldDB" id="A0AAD7WHL8"/>
<evidence type="ECO:0000256" key="1">
    <source>
        <dbReference type="ARBA" id="ARBA00005773"/>
    </source>
</evidence>
<proteinExistence type="inferred from homology"/>
<keyword evidence="3" id="KW-0472">Membrane</keyword>
<gene>
    <name evidence="4" type="ORF">AAFF_G00441210</name>
</gene>
<evidence type="ECO:0000313" key="4">
    <source>
        <dbReference type="EMBL" id="KAJ8397287.1"/>
    </source>
</evidence>
<dbReference type="GO" id="GO:0005886">
    <property type="term" value="C:plasma membrane"/>
    <property type="evidence" value="ECO:0007669"/>
    <property type="project" value="TreeGrafter"/>
</dbReference>
<dbReference type="Pfam" id="PF01770">
    <property type="entry name" value="Folate_carrier"/>
    <property type="match status" value="1"/>
</dbReference>